<feature type="transmembrane region" description="Helical" evidence="11">
    <location>
        <begin position="1124"/>
        <end position="1146"/>
    </location>
</feature>
<evidence type="ECO:0000256" key="7">
    <source>
        <dbReference type="ARBA" id="ARBA00023055"/>
    </source>
</evidence>
<comment type="caution">
    <text evidence="14">The sequence shown here is derived from an EMBL/GenBank/DDBJ whole genome shotgun (WGS) entry which is preliminary data.</text>
</comment>
<evidence type="ECO:0000256" key="8">
    <source>
        <dbReference type="ARBA" id="ARBA00023136"/>
    </source>
</evidence>
<feature type="transmembrane region" description="Helical" evidence="11">
    <location>
        <begin position="613"/>
        <end position="635"/>
    </location>
</feature>
<feature type="domain" description="SSD" evidence="13">
    <location>
        <begin position="572"/>
        <end position="743"/>
    </location>
</feature>
<dbReference type="Pfam" id="PF16414">
    <property type="entry name" value="NPC1_N"/>
    <property type="match status" value="1"/>
</dbReference>
<dbReference type="PANTHER" id="PTHR45727">
    <property type="entry name" value="NPC INTRACELLULAR CHOLESTEROL TRANSPORTER 1"/>
    <property type="match status" value="1"/>
</dbReference>
<proteinExistence type="inferred from homology"/>
<dbReference type="InterPro" id="IPR032190">
    <property type="entry name" value="NPC1_N"/>
</dbReference>
<feature type="transmembrane region" description="Helical" evidence="11">
    <location>
        <begin position="804"/>
        <end position="826"/>
    </location>
</feature>
<reference evidence="14" key="1">
    <citation type="submission" date="2022-03" db="EMBL/GenBank/DDBJ databases">
        <authorList>
            <person name="Legras J.-L."/>
            <person name="Devillers H."/>
            <person name="Grondin C."/>
        </authorList>
    </citation>
    <scope>NUCLEOTIDE SEQUENCE</scope>
    <source>
        <strain evidence="14">CLIB 1423</strain>
    </source>
</reference>
<keyword evidence="3" id="KW-0813">Transport</keyword>
<dbReference type="SUPFAM" id="SSF82866">
    <property type="entry name" value="Multidrug efflux transporter AcrB transmembrane domain"/>
    <property type="match status" value="2"/>
</dbReference>
<keyword evidence="8 11" id="KW-0472">Membrane</keyword>
<dbReference type="GO" id="GO:0016020">
    <property type="term" value="C:membrane"/>
    <property type="evidence" value="ECO:0007669"/>
    <property type="project" value="UniProtKB-SubCell"/>
</dbReference>
<dbReference type="Gene3D" id="1.20.1640.10">
    <property type="entry name" value="Multidrug efflux transporter AcrB transmembrane domain"/>
    <property type="match status" value="2"/>
</dbReference>
<dbReference type="OrthoDB" id="6510177at2759"/>
<evidence type="ECO:0000259" key="13">
    <source>
        <dbReference type="PROSITE" id="PS50156"/>
    </source>
</evidence>
<dbReference type="GO" id="GO:0032934">
    <property type="term" value="F:sterol binding"/>
    <property type="evidence" value="ECO:0007669"/>
    <property type="project" value="TreeGrafter"/>
</dbReference>
<feature type="transmembrane region" description="Helical" evidence="11">
    <location>
        <begin position="262"/>
        <end position="283"/>
    </location>
</feature>
<feature type="transmembrane region" description="Helical" evidence="11">
    <location>
        <begin position="1069"/>
        <end position="1089"/>
    </location>
</feature>
<evidence type="ECO:0000256" key="1">
    <source>
        <dbReference type="ARBA" id="ARBA00004141"/>
    </source>
</evidence>
<evidence type="ECO:0000256" key="4">
    <source>
        <dbReference type="ARBA" id="ARBA00022692"/>
    </source>
</evidence>
<dbReference type="Pfam" id="PF12349">
    <property type="entry name" value="Sterol-sensing"/>
    <property type="match status" value="1"/>
</dbReference>
<keyword evidence="15" id="KW-1185">Reference proteome</keyword>
<feature type="transmembrane region" description="Helical" evidence="11">
    <location>
        <begin position="641"/>
        <end position="664"/>
    </location>
</feature>
<dbReference type="PANTHER" id="PTHR45727:SF2">
    <property type="entry name" value="NPC INTRACELLULAR CHOLESTEROL TRANSPORTER 1"/>
    <property type="match status" value="1"/>
</dbReference>
<dbReference type="PROSITE" id="PS50156">
    <property type="entry name" value="SSD"/>
    <property type="match status" value="1"/>
</dbReference>
<evidence type="ECO:0000256" key="3">
    <source>
        <dbReference type="ARBA" id="ARBA00022448"/>
    </source>
</evidence>
<dbReference type="AlphaFoldDB" id="A0A9P0QVF0"/>
<sequence length="1224" mass="137051">MIHLNVLLLFLISYLPLVTAKDGYCAMYDTCGKKSVFGASLPCDTFTPATVPSDSSAALLKQICGADFPIDRVCCSPAQISALQSNLKKVDPLISSCPACKKNFYDFFCQFTCSSNQSNFVNITKTGIASDTKKTIVTELTQFVDPDYASDFFQSCKNLKFSATNGYAMDLIGGGAKNYSMFLKFLGDEKPLLGGSPFQINFQYDIDEASNDKNFTLRSGHARSCDDPEYKCACSDCLESCPKLPHFRNFAKTCTVGPFPCFSFLVLLILSILVIVGAGYHIYLRKMKAQKPIYDPPTSMIYPRRQSESSVDLSKMNTYLIELSEELISRIESFFEQLGLFCSSKPGTTIGITLFLALLATYGLKYLTFETDPVNLWVSPTEPALLEKQYFEEKFGKFYRVEQLIIHSTNDSEPVLNWNSIEWWFAKEKELQSLNSDSLQSICFKPLGETCAIESFTQYFQGDINYISPATWKQKLKSCTDSPVNCLPTFQQPLKRELLFSQEPDVLQSSAFIVTILIDNTVDNEAAAIEYETSLIQWINSIQPSASKLGLKIDYSTEISLTEELNKSTNMDVSIILISYLIMFLYASIALGGGIKASELFKVRSYIKTRFQLGLCGILIILLSVFSSAGLFSYFQIKSTLIIAEVIPFLVLAVGIDNIFLIVHELQAVSLEDKSLKLEERVAKSLKNVGPSCLLSAFLQFSMFLIATNVDMPAVKNFAYYSAGAIFLNFILQMTVFISFLTIDQRRMEDGRLDLIWVKIGGNIELAENAEESFIDDDESSVLTKFITTKYAPFILDPPNKRKILTFFILLCGASLSLIPTISYGLDQRIALPRESYLIDYFNSVYSYLNVGPPIFFVSKELNVTERYNQQQICGKFSTCDEFSISNILQQEYKRGKKSTISEPPSIWLDDFLTWLNPDLDQCCRLKKTTLDFDKPEFCSVFAPERQCEACFENHSPPYSIDMKGFPEGDQFMYYFNEWIEQPSDNCPLGGKAPYSGSISVNKTTGSIDASYFRTSHRPLRSQDDFIVAYKNSLRIVQEIKDYSTGDLEVFAYSPFYVFFVQYETILELTLLLLTSAGAVIFLISTVVIGSHKVGLVVVGCISMIIINILGVMSLWSISLNAVSLVNLVICVGLAVEFTIHIARAFTRAASSLTSGTERSSYALKTAGGSVFTGITMTKIIGVSILAFTKSKIFEVYYFRMWFSLVVIAAVHGLCLLPIMLSYL</sequence>
<evidence type="ECO:0000256" key="6">
    <source>
        <dbReference type="ARBA" id="ARBA00022989"/>
    </source>
</evidence>
<organism evidence="14 15">
    <name type="scientific">[Candida] railenensis</name>
    <dbReference type="NCBI Taxonomy" id="45579"/>
    <lineage>
        <taxon>Eukaryota</taxon>
        <taxon>Fungi</taxon>
        <taxon>Dikarya</taxon>
        <taxon>Ascomycota</taxon>
        <taxon>Saccharomycotina</taxon>
        <taxon>Pichiomycetes</taxon>
        <taxon>Debaryomycetaceae</taxon>
        <taxon>Kurtzmaniella</taxon>
    </lineage>
</organism>
<keyword evidence="7" id="KW-0445">Lipid transport</keyword>
<dbReference type="InterPro" id="IPR000731">
    <property type="entry name" value="SSD"/>
</dbReference>
<feature type="chain" id="PRO_5040368858" evidence="12">
    <location>
        <begin position="21"/>
        <end position="1224"/>
    </location>
</feature>
<keyword evidence="10" id="KW-0325">Glycoprotein</keyword>
<name>A0A9P0QVF0_9ASCO</name>
<feature type="transmembrane region" description="Helical" evidence="11">
    <location>
        <begin position="573"/>
        <end position="592"/>
    </location>
</feature>
<protein>
    <submittedName>
        <fullName evidence="14">NPC intracellular sterol transporter 1-related protein 1</fullName>
    </submittedName>
</protein>
<keyword evidence="4 11" id="KW-0812">Transmembrane</keyword>
<dbReference type="InterPro" id="IPR053958">
    <property type="entry name" value="HMGCR/SNAP/NPC1-like_SSD"/>
</dbReference>
<evidence type="ECO:0000256" key="11">
    <source>
        <dbReference type="SAM" id="Phobius"/>
    </source>
</evidence>
<keyword evidence="6 11" id="KW-1133">Transmembrane helix</keyword>
<evidence type="ECO:0000313" key="14">
    <source>
        <dbReference type="EMBL" id="CAH2355562.1"/>
    </source>
</evidence>
<feature type="transmembrane region" description="Helical" evidence="11">
    <location>
        <begin position="1167"/>
        <end position="1189"/>
    </location>
</feature>
<dbReference type="EMBL" id="CAKXYY010000028">
    <property type="protein sequence ID" value="CAH2355562.1"/>
    <property type="molecule type" value="Genomic_DNA"/>
</dbReference>
<keyword evidence="9" id="KW-1015">Disulfide bond</keyword>
<evidence type="ECO:0000313" key="15">
    <source>
        <dbReference type="Proteomes" id="UP000837801"/>
    </source>
</evidence>
<keyword evidence="5 12" id="KW-0732">Signal</keyword>
<feature type="transmembrane region" description="Helical" evidence="11">
    <location>
        <begin position="1096"/>
        <end position="1118"/>
    </location>
</feature>
<evidence type="ECO:0000256" key="2">
    <source>
        <dbReference type="ARBA" id="ARBA00005585"/>
    </source>
</evidence>
<comment type="subcellular location">
    <subcellularLocation>
        <location evidence="1">Membrane</location>
        <topology evidence="1">Multi-pass membrane protein</topology>
    </subcellularLocation>
</comment>
<evidence type="ECO:0000256" key="10">
    <source>
        <dbReference type="ARBA" id="ARBA00023180"/>
    </source>
</evidence>
<gene>
    <name evidence="14" type="ORF">CLIB1423_28S01090</name>
</gene>
<feature type="signal peptide" evidence="12">
    <location>
        <begin position="1"/>
        <end position="20"/>
    </location>
</feature>
<comment type="similarity">
    <text evidence="2">Belongs to the patched family.</text>
</comment>
<dbReference type="FunFam" id="1.20.1640.10:FF:000029">
    <property type="entry name" value="Putative Patched sphingolipid transporter"/>
    <property type="match status" value="1"/>
</dbReference>
<evidence type="ECO:0000256" key="12">
    <source>
        <dbReference type="SAM" id="SignalP"/>
    </source>
</evidence>
<feature type="transmembrane region" description="Helical" evidence="11">
    <location>
        <begin position="718"/>
        <end position="743"/>
    </location>
</feature>
<accession>A0A9P0QVF0</accession>
<dbReference type="Proteomes" id="UP000837801">
    <property type="component" value="Unassembled WGS sequence"/>
</dbReference>
<dbReference type="Pfam" id="PF22314">
    <property type="entry name" value="NPC1_MLD"/>
    <property type="match status" value="1"/>
</dbReference>
<evidence type="ECO:0000256" key="9">
    <source>
        <dbReference type="ARBA" id="ARBA00023157"/>
    </source>
</evidence>
<evidence type="ECO:0000256" key="5">
    <source>
        <dbReference type="ARBA" id="ARBA00022729"/>
    </source>
</evidence>
<dbReference type="GO" id="GO:0015918">
    <property type="term" value="P:sterol transport"/>
    <property type="evidence" value="ECO:0007669"/>
    <property type="project" value="TreeGrafter"/>
</dbReference>
<feature type="transmembrane region" description="Helical" evidence="11">
    <location>
        <begin position="1201"/>
        <end position="1223"/>
    </location>
</feature>
<dbReference type="InterPro" id="IPR053956">
    <property type="entry name" value="NPC1_MLD"/>
</dbReference>